<reference evidence="3 4" key="1">
    <citation type="submission" date="2016-10" db="EMBL/GenBank/DDBJ databases">
        <title>Genome sequence of the basidiomycete white-rot fungus Trametes pubescens.</title>
        <authorList>
            <person name="Makela M.R."/>
            <person name="Granchi Z."/>
            <person name="Peng M."/>
            <person name="De Vries R.P."/>
            <person name="Grigoriev I."/>
            <person name="Riley R."/>
            <person name="Hilden K."/>
        </authorList>
    </citation>
    <scope>NUCLEOTIDE SEQUENCE [LARGE SCALE GENOMIC DNA]</scope>
    <source>
        <strain evidence="3 4">FBCC735</strain>
    </source>
</reference>
<keyword evidence="4" id="KW-1185">Reference proteome</keyword>
<dbReference type="Proteomes" id="UP000184267">
    <property type="component" value="Unassembled WGS sequence"/>
</dbReference>
<dbReference type="EMBL" id="MNAD01001563">
    <property type="protein sequence ID" value="OJT04033.1"/>
    <property type="molecule type" value="Genomic_DNA"/>
</dbReference>
<sequence length="546" mass="61895">MQLDKLAILLALHPDVSDLLEFEGLITFCDIVYWLKDEISSIQRANVRTAPLILPSHICNFIADALSVSYEDTSRIWGVLRELAWAGTDLETDTIHKARRAQAILPLFLKYGPAHGVSFYTLRPPTRVCCDPGCSAKPVGRPAACSDGVEYAPRQLGEPLSHDIVVFTRDLGPLPATALSLYCRVPDFVQITQHYYIAREVCEMFATLMNVSWTSATNCAKFYNLSMAKAEIDALLPAEWKLTRALTTEHVWDAFFTYSLLLDHHERGTILQLAHNTTSHTERLRPALQARNALMVGPGQEQWSHACDLCCWVEQDKDGHMSSNPSVSSNVPETTLENDQEPPPAEAVCDAKSADGNRRLHALFGRRRTHNEELCVTSCGVIIGRATFFGSEAVNGVIAFWRRLFPTRASLPQVQWHDNNCRVWATLNAGPAETREYFADIALPVDVFHFKCKHKETDVVCGTHCNPYIWPELRTVEGRWRFNSSAAEQCNVWFGKYQAIVREMDVDRYNFFLDEMIKRRNRLIIAELERKGRHPYLIPRSELFNA</sequence>
<feature type="region of interest" description="Disordered" evidence="1">
    <location>
        <begin position="321"/>
        <end position="344"/>
    </location>
</feature>
<feature type="domain" description="CxC5 like cysteine cluster associated with KDZ" evidence="2">
    <location>
        <begin position="185"/>
        <end position="226"/>
    </location>
</feature>
<dbReference type="STRING" id="154538.A0A1M2V939"/>
<protein>
    <recommendedName>
        <fullName evidence="2">CxC5 like cysteine cluster associated with KDZ domain-containing protein</fullName>
    </recommendedName>
</protein>
<evidence type="ECO:0000256" key="1">
    <source>
        <dbReference type="SAM" id="MobiDB-lite"/>
    </source>
</evidence>
<dbReference type="InterPro" id="IPR041539">
    <property type="entry name" value="CxC5"/>
</dbReference>
<dbReference type="OrthoDB" id="2501483at2759"/>
<evidence type="ECO:0000259" key="2">
    <source>
        <dbReference type="Pfam" id="PF18718"/>
    </source>
</evidence>
<comment type="caution">
    <text evidence="3">The sequence shown here is derived from an EMBL/GenBank/DDBJ whole genome shotgun (WGS) entry which is preliminary data.</text>
</comment>
<gene>
    <name evidence="3" type="ORF">TRAPUB_5269</name>
</gene>
<name>A0A1M2V939_TRAPU</name>
<feature type="compositionally biased region" description="Low complexity" evidence="1">
    <location>
        <begin position="322"/>
        <end position="332"/>
    </location>
</feature>
<dbReference type="Pfam" id="PF18718">
    <property type="entry name" value="CxC5"/>
    <property type="match status" value="1"/>
</dbReference>
<evidence type="ECO:0000313" key="4">
    <source>
        <dbReference type="Proteomes" id="UP000184267"/>
    </source>
</evidence>
<accession>A0A1M2V939</accession>
<dbReference type="AlphaFoldDB" id="A0A1M2V939"/>
<organism evidence="3 4">
    <name type="scientific">Trametes pubescens</name>
    <name type="common">White-rot fungus</name>
    <dbReference type="NCBI Taxonomy" id="154538"/>
    <lineage>
        <taxon>Eukaryota</taxon>
        <taxon>Fungi</taxon>
        <taxon>Dikarya</taxon>
        <taxon>Basidiomycota</taxon>
        <taxon>Agaricomycotina</taxon>
        <taxon>Agaricomycetes</taxon>
        <taxon>Polyporales</taxon>
        <taxon>Polyporaceae</taxon>
        <taxon>Trametes</taxon>
    </lineage>
</organism>
<dbReference type="OMA" id="GCNTRYH"/>
<proteinExistence type="predicted"/>
<evidence type="ECO:0000313" key="3">
    <source>
        <dbReference type="EMBL" id="OJT04033.1"/>
    </source>
</evidence>